<comment type="caution">
    <text evidence="1">The sequence shown here is derived from an EMBL/GenBank/DDBJ whole genome shotgun (WGS) entry which is preliminary data.</text>
</comment>
<dbReference type="PANTHER" id="PTHR13812">
    <property type="entry name" value="KETIMINE REDUCTASE MU-CRYSTALLIN"/>
    <property type="match status" value="1"/>
</dbReference>
<dbReference type="Gene3D" id="3.30.1780.10">
    <property type="entry name" value="ornithine cyclodeaminase, domain 1"/>
    <property type="match status" value="1"/>
</dbReference>
<keyword evidence="1" id="KW-0456">Lyase</keyword>
<dbReference type="Pfam" id="PF02423">
    <property type="entry name" value="OCD_Mu_crystall"/>
    <property type="match status" value="1"/>
</dbReference>
<reference evidence="1 2" key="1">
    <citation type="submission" date="2020-08" db="EMBL/GenBank/DDBJ databases">
        <title>Sequencing the genomes of 1000 actinobacteria strains.</title>
        <authorList>
            <person name="Klenk H.-P."/>
        </authorList>
    </citation>
    <scope>NUCLEOTIDE SEQUENCE [LARGE SCALE GENOMIC DNA]</scope>
    <source>
        <strain evidence="1 2">DSM 45784</strain>
    </source>
</reference>
<organism evidence="1 2">
    <name type="scientific">Sphaerisporangium siamense</name>
    <dbReference type="NCBI Taxonomy" id="795645"/>
    <lineage>
        <taxon>Bacteria</taxon>
        <taxon>Bacillati</taxon>
        <taxon>Actinomycetota</taxon>
        <taxon>Actinomycetes</taxon>
        <taxon>Streptosporangiales</taxon>
        <taxon>Streptosporangiaceae</taxon>
        <taxon>Sphaerisporangium</taxon>
    </lineage>
</organism>
<dbReference type="InterPro" id="IPR003462">
    <property type="entry name" value="ODC_Mu_crystall"/>
</dbReference>
<dbReference type="RefSeq" id="WP_184883853.1">
    <property type="nucleotide sequence ID" value="NZ_BOOV01000029.1"/>
</dbReference>
<sequence length="332" mass="33622">MTAAAVIGGEAVRALVSMEAAVTALADALRGGLDPDADPPRPVVEVPAGQLLLMPAAHGRHAGVKIAGVAPANPARGLPRVQGVYLLLDGVTLATLAVIDGAALTALRTPAVSALAVRRLARPDARTLTVFGTGPQAWGHVEALRAVRPVERVTVVGRDRARAEALAARCAAAGLRAVAVPAAGRAEVERAVAAADLIACCTSAREPLFPGALVAPGATVVAVGSHEPEAREVDGTLVARATVAVETRAVALAEAGDLILPLREGVIGADHLVADLRELERGNLRPGPGPRLFKSVGMAWEDLVVAAAVHDAWRGGSGGDAKMASGPERSGP</sequence>
<protein>
    <submittedName>
        <fullName evidence="1">Ornithine cyclodeaminase</fullName>
        <ecNumber evidence="1">4.3.1.12</ecNumber>
    </submittedName>
</protein>
<dbReference type="GO" id="GO:0005737">
    <property type="term" value="C:cytoplasm"/>
    <property type="evidence" value="ECO:0007669"/>
    <property type="project" value="TreeGrafter"/>
</dbReference>
<proteinExistence type="predicted"/>
<dbReference type="Proteomes" id="UP000542210">
    <property type="component" value="Unassembled WGS sequence"/>
</dbReference>
<name>A0A7W7DBC4_9ACTN</name>
<gene>
    <name evidence="1" type="ORF">BJ982_004973</name>
</gene>
<dbReference type="EMBL" id="JACHND010000001">
    <property type="protein sequence ID" value="MBB4703429.1"/>
    <property type="molecule type" value="Genomic_DNA"/>
</dbReference>
<dbReference type="EC" id="4.3.1.12" evidence="1"/>
<dbReference type="InterPro" id="IPR023401">
    <property type="entry name" value="ODC_N"/>
</dbReference>
<evidence type="ECO:0000313" key="2">
    <source>
        <dbReference type="Proteomes" id="UP000542210"/>
    </source>
</evidence>
<dbReference type="PANTHER" id="PTHR13812:SF19">
    <property type="entry name" value="KETIMINE REDUCTASE MU-CRYSTALLIN"/>
    <property type="match status" value="1"/>
</dbReference>
<dbReference type="AlphaFoldDB" id="A0A7W7DBC4"/>
<dbReference type="GO" id="GO:0008473">
    <property type="term" value="F:ornithine cyclodeaminase activity"/>
    <property type="evidence" value="ECO:0007669"/>
    <property type="project" value="UniProtKB-EC"/>
</dbReference>
<dbReference type="Gene3D" id="3.40.50.720">
    <property type="entry name" value="NAD(P)-binding Rossmann-like Domain"/>
    <property type="match status" value="1"/>
</dbReference>
<dbReference type="PIRSF" id="PIRSF001439">
    <property type="entry name" value="CryM"/>
    <property type="match status" value="1"/>
</dbReference>
<keyword evidence="2" id="KW-1185">Reference proteome</keyword>
<accession>A0A7W7DBC4</accession>
<dbReference type="InterPro" id="IPR036291">
    <property type="entry name" value="NAD(P)-bd_dom_sf"/>
</dbReference>
<dbReference type="SUPFAM" id="SSF51735">
    <property type="entry name" value="NAD(P)-binding Rossmann-fold domains"/>
    <property type="match status" value="1"/>
</dbReference>
<evidence type="ECO:0000313" key="1">
    <source>
        <dbReference type="EMBL" id="MBB4703429.1"/>
    </source>
</evidence>